<gene>
    <name evidence="5" type="ORF">PHYPSEUDO_014027</name>
</gene>
<feature type="repeat" description="PPR" evidence="2">
    <location>
        <begin position="497"/>
        <end position="531"/>
    </location>
</feature>
<protein>
    <recommendedName>
        <fullName evidence="4">PROP1-like PPR domain-containing protein</fullName>
    </recommendedName>
</protein>
<evidence type="ECO:0000256" key="2">
    <source>
        <dbReference type="PROSITE-ProRule" id="PRU00708"/>
    </source>
</evidence>
<dbReference type="InterPro" id="IPR002885">
    <property type="entry name" value="PPR_rpt"/>
</dbReference>
<dbReference type="Pfam" id="PF13041">
    <property type="entry name" value="PPR_2"/>
    <property type="match status" value="1"/>
</dbReference>
<feature type="repeat" description="PPR" evidence="2">
    <location>
        <begin position="204"/>
        <end position="239"/>
    </location>
</feature>
<dbReference type="Pfam" id="PF13812">
    <property type="entry name" value="PPR_3"/>
    <property type="match status" value="1"/>
</dbReference>
<dbReference type="EMBL" id="JAGDFM010000077">
    <property type="protein sequence ID" value="KAG7387505.1"/>
    <property type="molecule type" value="Genomic_DNA"/>
</dbReference>
<dbReference type="PANTHER" id="PTHR47938">
    <property type="entry name" value="RESPIRATORY COMPLEX I CHAPERONE (CIA84), PUTATIVE (AFU_ORTHOLOGUE AFUA_2G06020)-RELATED"/>
    <property type="match status" value="1"/>
</dbReference>
<name>A0A8T1W256_9STRA</name>
<feature type="domain" description="PROP1-like PPR" evidence="4">
    <location>
        <begin position="98"/>
        <end position="275"/>
    </location>
</feature>
<accession>A0A8T1W256</accession>
<dbReference type="InterPro" id="IPR033443">
    <property type="entry name" value="PROP1-like_PPR_dom"/>
</dbReference>
<keyword evidence="1" id="KW-0677">Repeat</keyword>
<dbReference type="NCBIfam" id="TIGR00756">
    <property type="entry name" value="PPR"/>
    <property type="match status" value="4"/>
</dbReference>
<dbReference type="Pfam" id="PF01535">
    <property type="entry name" value="PPR"/>
    <property type="match status" value="2"/>
</dbReference>
<evidence type="ECO:0000256" key="1">
    <source>
        <dbReference type="ARBA" id="ARBA00022737"/>
    </source>
</evidence>
<feature type="repeat" description="PPR" evidence="2">
    <location>
        <begin position="169"/>
        <end position="203"/>
    </location>
</feature>
<evidence type="ECO:0000313" key="5">
    <source>
        <dbReference type="EMBL" id="KAG7387505.1"/>
    </source>
</evidence>
<dbReference type="PANTHER" id="PTHR47938:SF35">
    <property type="entry name" value="PENTATRICOPEPTIDE REPEAT-CONTAINING PROTEIN 4, MITOCHONDRIAL-RELATED"/>
    <property type="match status" value="1"/>
</dbReference>
<evidence type="ECO:0000256" key="3">
    <source>
        <dbReference type="SAM" id="MobiDB-lite"/>
    </source>
</evidence>
<reference evidence="5" key="1">
    <citation type="submission" date="2021-02" db="EMBL/GenBank/DDBJ databases">
        <authorList>
            <person name="Palmer J.M."/>
        </authorList>
    </citation>
    <scope>NUCLEOTIDE SEQUENCE</scope>
    <source>
        <strain evidence="5">SCRP734</strain>
    </source>
</reference>
<dbReference type="PROSITE" id="PS51375">
    <property type="entry name" value="PPR"/>
    <property type="match status" value="4"/>
</dbReference>
<feature type="repeat" description="PPR" evidence="2">
    <location>
        <begin position="653"/>
        <end position="687"/>
    </location>
</feature>
<evidence type="ECO:0000259" key="4">
    <source>
        <dbReference type="Pfam" id="PF17177"/>
    </source>
</evidence>
<feature type="compositionally biased region" description="Acidic residues" evidence="3">
    <location>
        <begin position="861"/>
        <end position="891"/>
    </location>
</feature>
<comment type="caution">
    <text evidence="5">The sequence shown here is derived from an EMBL/GenBank/DDBJ whole genome shotgun (WGS) entry which is preliminary data.</text>
</comment>
<proteinExistence type="predicted"/>
<dbReference type="Proteomes" id="UP000694044">
    <property type="component" value="Unassembled WGS sequence"/>
</dbReference>
<dbReference type="AlphaFoldDB" id="A0A8T1W256"/>
<keyword evidence="6" id="KW-1185">Reference proteome</keyword>
<dbReference type="OrthoDB" id="185462at2759"/>
<dbReference type="GO" id="GO:0003729">
    <property type="term" value="F:mRNA binding"/>
    <property type="evidence" value="ECO:0007669"/>
    <property type="project" value="TreeGrafter"/>
</dbReference>
<feature type="region of interest" description="Disordered" evidence="3">
    <location>
        <begin position="861"/>
        <end position="896"/>
    </location>
</feature>
<organism evidence="5 6">
    <name type="scientific">Phytophthora pseudosyringae</name>
    <dbReference type="NCBI Taxonomy" id="221518"/>
    <lineage>
        <taxon>Eukaryota</taxon>
        <taxon>Sar</taxon>
        <taxon>Stramenopiles</taxon>
        <taxon>Oomycota</taxon>
        <taxon>Peronosporomycetes</taxon>
        <taxon>Peronosporales</taxon>
        <taxon>Peronosporaceae</taxon>
        <taxon>Phytophthora</taxon>
    </lineage>
</organism>
<sequence length="1165" mass="131798">MVAGAQVMAFRRALLRRIRGPQLAGTAVTGTTDAGLSISGLRARQFAVVASNGGQESRQTALQRLTEASKLSWRVRAVARDVEQSLPSGRGGRFYNRRLVEALEQSDLNRAWAIVETLHRRHPDRAVLWPYTYNLLLRHWCKQQKTLMNANLTRILALLDVMVALRCADRTSFQVAMAACSRARHLRSARHVMDKMEESGRKPDARIYGFLINCCARKQGLTMIAERYFDEMLSGEVKPTTLVVNAMLRVYSRDSGRSKVMLAMLNRARDEFGLVPDTITTRTMVYYLLHEGDVDGAVEYMRRVVKELPLAETTELSVKRQVVNSVIDACRQRGDWNSAEYALTLVKWTDENDVFAAGAGKLVQDTVKLEQLVSKRDPFSPAVVWALEEQDWSRMTQPHVEEFFLKRSQKESFERALERMHIRTPASRTDRSIQRLSLKLDGKLRVLDEMIRSRSASATDFNAVLGACGRQGELADALSVLSQMKTYAESSPECAPTTWSYNALLNACAVRGDVHEIESIVNEMIENDLRPDQVAMNTVIKAYDKSLKGRASGSSQVRINTVMQALSFYEWCTEDQKLDSGAATYYSLFRLFCTYLEIPDEHNSVPEDSDDEIENDNEEKDEDFFEGQVGELMVWMTEFITTTCRDAPLASLDIGVFNNAFDYYQQLGDVDESFALFNLMKTRGFQPDDTTLGLMFATCATQQQFEVGLKFLDHLVTTEGYKPTLKVLSGAMQLCANSKNPDGALELFRAIETSGAFTPTVETYEPVVFAYARVGNISSAWEIANEMEEKLGRVSVSIYNRILLACVEAALPGRALEVLGVIRHQEEVSPDVISYNTALEAFVRAGERAAWWRKKSTDWEGEEGAADYDDDDEGRSDEDFYNGEAEEENDDPTDRMTHVDDSEKINATEGLSVEATPSRDYELEQREKSVWVRASIIDLLEEMQRSRVKPDMTTYERAIAACSVNEDYEGVTTIFDRLIDRKRGKQAIELKTDLVSESSFSAYLVACTSLQDKDRVVEAPTLLHKWHTATGQVPPVFVVMQLLDSLEDLGEWRRAIRMLPDWHGLFGAPPSVAVFNRVMQMCNRAGEHQLVAPIFATMQDATVYRVYPDAESYIQRIFAEEQGENWVSATDWFVEMQKRCPSEEISHHQLQKVALGRYSLRQKEH</sequence>
<dbReference type="Pfam" id="PF17177">
    <property type="entry name" value="PPR_long"/>
    <property type="match status" value="1"/>
</dbReference>
<evidence type="ECO:0000313" key="6">
    <source>
        <dbReference type="Proteomes" id="UP000694044"/>
    </source>
</evidence>